<evidence type="ECO:0000313" key="3">
    <source>
        <dbReference type="Proteomes" id="UP000271472"/>
    </source>
</evidence>
<feature type="compositionally biased region" description="Basic and acidic residues" evidence="1">
    <location>
        <begin position="26"/>
        <end position="41"/>
    </location>
</feature>
<reference evidence="3" key="1">
    <citation type="submission" date="2018-05" db="EMBL/GenBank/DDBJ databases">
        <title>Genome Sequencing of selected type strains of the family Eggerthellaceae.</title>
        <authorList>
            <person name="Danylec N."/>
            <person name="Stoll D.A."/>
            <person name="Doetsch A."/>
            <person name="Huch M."/>
        </authorList>
    </citation>
    <scope>NUCLEOTIDE SEQUENCE [LARGE SCALE GENOMIC DNA]</scope>
    <source>
        <strain evidence="3">DSM 22006</strain>
    </source>
</reference>
<dbReference type="AlphaFoldDB" id="A0A3N0IK94"/>
<name>A0A3N0IK94_9ACTN</name>
<keyword evidence="3" id="KW-1185">Reference proteome</keyword>
<sequence length="220" mass="25535">MEAWNMKEDRTLRLLRKMPLTGANRDGSKAAKKELAERRNETPIAPERWDGTPVAPKAGVVRSANRLQALERRNDPSPRAHAGIWSECPISRRTSFSPAGRIYRARVAFSRNLALAGRKIVPRDAFPDTEQNSRNEAAWTYFSTYLTWPFTDSQLLSWHYFNQIREIRARQRLKGQIRDPWLEYSARNSDFKRTQQGKRWGCKARESIKAVPEHERSKAI</sequence>
<dbReference type="EMBL" id="QIBZ01000002">
    <property type="protein sequence ID" value="RNM36996.1"/>
    <property type="molecule type" value="Genomic_DNA"/>
</dbReference>
<accession>A0A3N0IK94</accession>
<feature type="region of interest" description="Disordered" evidence="1">
    <location>
        <begin position="17"/>
        <end position="55"/>
    </location>
</feature>
<dbReference type="Proteomes" id="UP000271472">
    <property type="component" value="Unassembled WGS sequence"/>
</dbReference>
<evidence type="ECO:0000313" key="2">
    <source>
        <dbReference type="EMBL" id="RNM36996.1"/>
    </source>
</evidence>
<evidence type="ECO:0000256" key="1">
    <source>
        <dbReference type="SAM" id="MobiDB-lite"/>
    </source>
</evidence>
<protein>
    <submittedName>
        <fullName evidence="2">Uncharacterized protein</fullName>
    </submittedName>
</protein>
<gene>
    <name evidence="2" type="ORF">DMP05_01150</name>
</gene>
<organism evidence="2 3">
    <name type="scientific">Slackia isoflavoniconvertens</name>
    <dbReference type="NCBI Taxonomy" id="572010"/>
    <lineage>
        <taxon>Bacteria</taxon>
        <taxon>Bacillati</taxon>
        <taxon>Actinomycetota</taxon>
        <taxon>Coriobacteriia</taxon>
        <taxon>Eggerthellales</taxon>
        <taxon>Eggerthellaceae</taxon>
        <taxon>Slackia</taxon>
    </lineage>
</organism>
<comment type="caution">
    <text evidence="2">The sequence shown here is derived from an EMBL/GenBank/DDBJ whole genome shotgun (WGS) entry which is preliminary data.</text>
</comment>
<proteinExistence type="predicted"/>